<dbReference type="EC" id="2.1.1.204" evidence="4"/>
<dbReference type="AlphaFoldDB" id="A0A2I0B345"/>
<organism evidence="4 5">
    <name type="scientific">Apostasia shenzhenica</name>
    <dbReference type="NCBI Taxonomy" id="1088818"/>
    <lineage>
        <taxon>Eukaryota</taxon>
        <taxon>Viridiplantae</taxon>
        <taxon>Streptophyta</taxon>
        <taxon>Embryophyta</taxon>
        <taxon>Tracheophyta</taxon>
        <taxon>Spermatophyta</taxon>
        <taxon>Magnoliopsida</taxon>
        <taxon>Liliopsida</taxon>
        <taxon>Asparagales</taxon>
        <taxon>Orchidaceae</taxon>
        <taxon>Apostasioideae</taxon>
        <taxon>Apostasia</taxon>
    </lineage>
</organism>
<dbReference type="InterPro" id="IPR002885">
    <property type="entry name" value="PPR_rpt"/>
</dbReference>
<feature type="repeat" description="PPR" evidence="3">
    <location>
        <begin position="277"/>
        <end position="311"/>
    </location>
</feature>
<reference evidence="4 5" key="1">
    <citation type="journal article" date="2017" name="Nature">
        <title>The Apostasia genome and the evolution of orchids.</title>
        <authorList>
            <person name="Zhang G.Q."/>
            <person name="Liu K.W."/>
            <person name="Li Z."/>
            <person name="Lohaus R."/>
            <person name="Hsiao Y.Y."/>
            <person name="Niu S.C."/>
            <person name="Wang J.Y."/>
            <person name="Lin Y.C."/>
            <person name="Xu Q."/>
            <person name="Chen L.J."/>
            <person name="Yoshida K."/>
            <person name="Fujiwara S."/>
            <person name="Wang Z.W."/>
            <person name="Zhang Y.Q."/>
            <person name="Mitsuda N."/>
            <person name="Wang M."/>
            <person name="Liu G.H."/>
            <person name="Pecoraro L."/>
            <person name="Huang H.X."/>
            <person name="Xiao X.J."/>
            <person name="Lin M."/>
            <person name="Wu X.Y."/>
            <person name="Wu W.L."/>
            <person name="Chen Y.Y."/>
            <person name="Chang S.B."/>
            <person name="Sakamoto S."/>
            <person name="Ohme-Takagi M."/>
            <person name="Yagi M."/>
            <person name="Zeng S.J."/>
            <person name="Shen C.Y."/>
            <person name="Yeh C.M."/>
            <person name="Luo Y.B."/>
            <person name="Tsai W.C."/>
            <person name="Van de Peer Y."/>
            <person name="Liu Z.J."/>
        </authorList>
    </citation>
    <scope>NUCLEOTIDE SEQUENCE [LARGE SCALE GENOMIC DNA]</scope>
    <source>
        <strain evidence="5">cv. Shenzhen</strain>
        <tissue evidence="4">Stem</tissue>
    </source>
</reference>
<keyword evidence="5" id="KW-1185">Reference proteome</keyword>
<keyword evidence="4" id="KW-0489">Methyltransferase</keyword>
<dbReference type="NCBIfam" id="TIGR00756">
    <property type="entry name" value="PPR"/>
    <property type="match status" value="4"/>
</dbReference>
<sequence>MFPARLLLRRPLFRFLCSDPNPNASSDPPQSLRRTLNSLLRLDDLDQLAADFKNFSADRNFRSKDKIYEIVVRRLTAAGRLDAVDDILVHQKRYADAISDEGFAVRVICLYGYSRMPDRAAAMFGELPDLGCPRTVFSFNAVLTAYSRSKASCRIDAMRDFISSHSASISPNLVSYNILINALCEEGLHDDALKTLDLMAQRDVSPSVITFNTLLNGFYKKGNISMGDEIWKRMVDAGVSPDVRSFNSKIRGFVSAGMIPEAFEALEELRRSDLQPDSHTFNALMKGFLLGGKLEEAKRIFEEMGKNGCLPDRITLRQFIPKLCHSGEVNLALELCRNGILKGFVVDVSLVKKVVDLLVKDSRYVEAKKLVFLARRKKKNVKLSMPLPCLAAWVS</sequence>
<evidence type="ECO:0000256" key="2">
    <source>
        <dbReference type="ARBA" id="ARBA00022737"/>
    </source>
</evidence>
<protein>
    <submittedName>
        <fullName evidence="4">Pentatricopeptide repeat-containing protein</fullName>
        <ecNumber evidence="4">2.1.1.204</ecNumber>
    </submittedName>
</protein>
<dbReference type="PANTHER" id="PTHR47941">
    <property type="entry name" value="PENTATRICOPEPTIDE REPEAT-CONTAINING PROTEIN 3, MITOCHONDRIAL"/>
    <property type="match status" value="1"/>
</dbReference>
<feature type="repeat" description="PPR" evidence="3">
    <location>
        <begin position="242"/>
        <end position="276"/>
    </location>
</feature>
<dbReference type="Proteomes" id="UP000236161">
    <property type="component" value="Unassembled WGS sequence"/>
</dbReference>
<gene>
    <name evidence="4" type="ORF">AXF42_Ash015081</name>
</gene>
<dbReference type="OrthoDB" id="185373at2759"/>
<dbReference type="EMBL" id="KZ451919">
    <property type="protein sequence ID" value="PKA62196.1"/>
    <property type="molecule type" value="Genomic_DNA"/>
</dbReference>
<dbReference type="Pfam" id="PF13041">
    <property type="entry name" value="PPR_2"/>
    <property type="match status" value="2"/>
</dbReference>
<evidence type="ECO:0000256" key="3">
    <source>
        <dbReference type="PROSITE-ProRule" id="PRU00708"/>
    </source>
</evidence>
<dbReference type="GO" id="GO:0008168">
    <property type="term" value="F:methyltransferase activity"/>
    <property type="evidence" value="ECO:0007669"/>
    <property type="project" value="UniProtKB-KW"/>
</dbReference>
<dbReference type="Gene3D" id="1.25.40.10">
    <property type="entry name" value="Tetratricopeptide repeat domain"/>
    <property type="match status" value="2"/>
</dbReference>
<keyword evidence="4" id="KW-0808">Transferase</keyword>
<evidence type="ECO:0000256" key="1">
    <source>
        <dbReference type="ARBA" id="ARBA00007626"/>
    </source>
</evidence>
<dbReference type="GO" id="GO:0032259">
    <property type="term" value="P:methylation"/>
    <property type="evidence" value="ECO:0007669"/>
    <property type="project" value="UniProtKB-KW"/>
</dbReference>
<proteinExistence type="inferred from homology"/>
<evidence type="ECO:0000313" key="4">
    <source>
        <dbReference type="EMBL" id="PKA62196.1"/>
    </source>
</evidence>
<comment type="similarity">
    <text evidence="1">Belongs to the PPR family. P subfamily.</text>
</comment>
<dbReference type="PROSITE" id="PS51375">
    <property type="entry name" value="PPR"/>
    <property type="match status" value="4"/>
</dbReference>
<keyword evidence="2" id="KW-0677">Repeat</keyword>
<evidence type="ECO:0000313" key="5">
    <source>
        <dbReference type="Proteomes" id="UP000236161"/>
    </source>
</evidence>
<feature type="repeat" description="PPR" evidence="3">
    <location>
        <begin position="172"/>
        <end position="206"/>
    </location>
</feature>
<dbReference type="InterPro" id="IPR011990">
    <property type="entry name" value="TPR-like_helical_dom_sf"/>
</dbReference>
<feature type="repeat" description="PPR" evidence="3">
    <location>
        <begin position="207"/>
        <end position="241"/>
    </location>
</feature>
<accession>A0A2I0B345</accession>
<name>A0A2I0B345_9ASPA</name>